<dbReference type="PIRSF" id="PIRSF006755">
    <property type="entry name" value="DTB_synth"/>
    <property type="match status" value="1"/>
</dbReference>
<keyword evidence="6 9" id="KW-0067">ATP-binding</keyword>
<evidence type="ECO:0000256" key="7">
    <source>
        <dbReference type="ARBA" id="ARBA00022842"/>
    </source>
</evidence>
<feature type="binding site" evidence="9">
    <location>
        <begin position="118"/>
        <end position="121"/>
    </location>
    <ligand>
        <name>ATP</name>
        <dbReference type="ChEBI" id="CHEBI:30616"/>
    </ligand>
</feature>
<protein>
    <recommendedName>
        <fullName evidence="9">ATP-dependent dethiobiotin synthetase BioD</fullName>
        <ecNumber evidence="9">6.3.3.3</ecNumber>
    </recommendedName>
    <alternativeName>
        <fullName evidence="9">DTB synthetase</fullName>
        <shortName evidence="9">DTBS</shortName>
    </alternativeName>
    <alternativeName>
        <fullName evidence="9">Dethiobiotin synthase</fullName>
    </alternativeName>
</protein>
<comment type="catalytic activity">
    <reaction evidence="9">
        <text>(7R,8S)-7,8-diammoniononanoate + CO2 + ATP = (4R,5S)-dethiobiotin + ADP + phosphate + 3 H(+)</text>
        <dbReference type="Rhea" id="RHEA:15805"/>
        <dbReference type="ChEBI" id="CHEBI:15378"/>
        <dbReference type="ChEBI" id="CHEBI:16526"/>
        <dbReference type="ChEBI" id="CHEBI:30616"/>
        <dbReference type="ChEBI" id="CHEBI:43474"/>
        <dbReference type="ChEBI" id="CHEBI:149469"/>
        <dbReference type="ChEBI" id="CHEBI:149473"/>
        <dbReference type="ChEBI" id="CHEBI:456216"/>
        <dbReference type="EC" id="6.3.3.3"/>
    </reaction>
</comment>
<dbReference type="GO" id="GO:0000287">
    <property type="term" value="F:magnesium ion binding"/>
    <property type="evidence" value="ECO:0007669"/>
    <property type="project" value="UniProtKB-UniRule"/>
</dbReference>
<accession>A0A1T2X6P5</accession>
<dbReference type="UniPathway" id="UPA00078">
    <property type="reaction ID" value="UER00161"/>
</dbReference>
<feature type="binding site" evidence="9">
    <location>
        <position position="19"/>
    </location>
    <ligand>
        <name>Mg(2+)</name>
        <dbReference type="ChEBI" id="CHEBI:18420"/>
    </ligand>
</feature>
<evidence type="ECO:0000256" key="4">
    <source>
        <dbReference type="ARBA" id="ARBA00022741"/>
    </source>
</evidence>
<feature type="binding site" evidence="9">
    <location>
        <position position="118"/>
    </location>
    <ligand>
        <name>Mg(2+)</name>
        <dbReference type="ChEBI" id="CHEBI:18420"/>
    </ligand>
</feature>
<dbReference type="NCBIfam" id="TIGR00347">
    <property type="entry name" value="bioD"/>
    <property type="match status" value="1"/>
</dbReference>
<keyword evidence="3 9" id="KW-0479">Metal-binding</keyword>
<comment type="subcellular location">
    <subcellularLocation>
        <location evidence="9">Cytoplasm</location>
    </subcellularLocation>
</comment>
<keyword evidence="1 9" id="KW-0963">Cytoplasm</keyword>
<organism evidence="10 11">
    <name type="scientific">Paenibacillus selenitireducens</name>
    <dbReference type="NCBI Taxonomy" id="1324314"/>
    <lineage>
        <taxon>Bacteria</taxon>
        <taxon>Bacillati</taxon>
        <taxon>Bacillota</taxon>
        <taxon>Bacilli</taxon>
        <taxon>Bacillales</taxon>
        <taxon>Paenibacillaceae</taxon>
        <taxon>Paenibacillus</taxon>
    </lineage>
</organism>
<evidence type="ECO:0000256" key="3">
    <source>
        <dbReference type="ARBA" id="ARBA00022723"/>
    </source>
</evidence>
<feature type="binding site" evidence="9">
    <location>
        <position position="46"/>
    </location>
    <ligand>
        <name>substrate</name>
    </ligand>
</feature>
<comment type="pathway">
    <text evidence="9">Cofactor biosynthesis; biotin biosynthesis; biotin from 7,8-diaminononanoate: step 1/2.</text>
</comment>
<comment type="subunit">
    <text evidence="9">Homodimer.</text>
</comment>
<evidence type="ECO:0000256" key="9">
    <source>
        <dbReference type="HAMAP-Rule" id="MF_00336"/>
    </source>
</evidence>
<name>A0A1T2X6P5_9BACL</name>
<sequence length="241" mass="26446">MNRNRGCFITGTDTDVGKTQVAYGIAAALQNMMGHDGVRLWKPVQSGVTVGSVDADSYRLWRGSGIRHQSESEMVSITLPLPLAPWIAARAHGCLIQFDALVQEGHRKLSEDRYWIIEGAGGLGVPLTDQHLIADLAQELALPLLIIARSGLGTVNHTLQTIHFARQKGLDIAGVILNGYQENEVAQVMNNAMMIEHFGGVQVLGILPWMPEERTDTWYAAWAACIGNRVNLEQIIGLERE</sequence>
<dbReference type="PANTHER" id="PTHR43210:SF2">
    <property type="entry name" value="ATP-DEPENDENT DETHIOBIOTIN SYNTHETASE BIOD 2"/>
    <property type="match status" value="1"/>
</dbReference>
<evidence type="ECO:0000256" key="8">
    <source>
        <dbReference type="ARBA" id="ARBA00047386"/>
    </source>
</evidence>
<comment type="caution">
    <text evidence="10">The sequence shown here is derived from an EMBL/GenBank/DDBJ whole genome shotgun (WGS) entry which is preliminary data.</text>
</comment>
<dbReference type="CDD" id="cd03109">
    <property type="entry name" value="DTBS"/>
    <property type="match status" value="1"/>
</dbReference>
<dbReference type="Gene3D" id="3.40.50.300">
    <property type="entry name" value="P-loop containing nucleotide triphosphate hydrolases"/>
    <property type="match status" value="1"/>
</dbReference>
<keyword evidence="4 9" id="KW-0547">Nucleotide-binding</keyword>
<dbReference type="SUPFAM" id="SSF52540">
    <property type="entry name" value="P-loop containing nucleoside triphosphate hydrolases"/>
    <property type="match status" value="1"/>
</dbReference>
<comment type="similarity">
    <text evidence="9">Belongs to the dethiobiotin synthetase family.</text>
</comment>
<dbReference type="GO" id="GO:0004141">
    <property type="term" value="F:dethiobiotin synthase activity"/>
    <property type="evidence" value="ECO:0007669"/>
    <property type="project" value="UniProtKB-UniRule"/>
</dbReference>
<feature type="binding site" evidence="9">
    <location>
        <position position="56"/>
    </location>
    <ligand>
        <name>Mg(2+)</name>
        <dbReference type="ChEBI" id="CHEBI:18420"/>
    </ligand>
</feature>
<reference evidence="10 11" key="1">
    <citation type="submission" date="2017-01" db="EMBL/GenBank/DDBJ databases">
        <title>Genome analysis of Paenibacillus selenitrireducens ES3-24.</title>
        <authorList>
            <person name="Xu D."/>
            <person name="Yao R."/>
            <person name="Zheng S."/>
        </authorList>
    </citation>
    <scope>NUCLEOTIDE SEQUENCE [LARGE SCALE GENOMIC DNA]</scope>
    <source>
        <strain evidence="10 11">ES3-24</strain>
    </source>
</reference>
<dbReference type="GO" id="GO:0005524">
    <property type="term" value="F:ATP binding"/>
    <property type="evidence" value="ECO:0007669"/>
    <property type="project" value="UniProtKB-UniRule"/>
</dbReference>
<dbReference type="GO" id="GO:0005829">
    <property type="term" value="C:cytosol"/>
    <property type="evidence" value="ECO:0007669"/>
    <property type="project" value="TreeGrafter"/>
</dbReference>
<dbReference type="HAMAP" id="MF_00336">
    <property type="entry name" value="BioD"/>
    <property type="match status" value="1"/>
</dbReference>
<evidence type="ECO:0000313" key="10">
    <source>
        <dbReference type="EMBL" id="OPA75540.1"/>
    </source>
</evidence>
<evidence type="ECO:0000256" key="1">
    <source>
        <dbReference type="ARBA" id="ARBA00022490"/>
    </source>
</evidence>
<dbReference type="Pfam" id="PF13500">
    <property type="entry name" value="AAA_26"/>
    <property type="match status" value="1"/>
</dbReference>
<dbReference type="AlphaFoldDB" id="A0A1T2X6P5"/>
<comment type="function">
    <text evidence="9">Catalyzes a mechanistically unusual reaction, the ATP-dependent insertion of CO2 between the N7 and N8 nitrogen atoms of 7,8-diaminopelargonic acid (DAPA, also called 7,8-diammoniononanoate) to form a ureido ring.</text>
</comment>
<evidence type="ECO:0000313" key="11">
    <source>
        <dbReference type="Proteomes" id="UP000190188"/>
    </source>
</evidence>
<evidence type="ECO:0000256" key="5">
    <source>
        <dbReference type="ARBA" id="ARBA00022756"/>
    </source>
</evidence>
<dbReference type="GO" id="GO:0009102">
    <property type="term" value="P:biotin biosynthetic process"/>
    <property type="evidence" value="ECO:0007669"/>
    <property type="project" value="UniProtKB-UniRule"/>
</dbReference>
<comment type="catalytic activity">
    <reaction evidence="8">
        <text>(7R,8S)-8-amino-7-(carboxyamino)nonanoate + ATP = (4R,5S)-dethiobiotin + ADP + phosphate + H(+)</text>
        <dbReference type="Rhea" id="RHEA:63684"/>
        <dbReference type="ChEBI" id="CHEBI:15378"/>
        <dbReference type="ChEBI" id="CHEBI:30616"/>
        <dbReference type="ChEBI" id="CHEBI:43474"/>
        <dbReference type="ChEBI" id="CHEBI:149470"/>
        <dbReference type="ChEBI" id="CHEBI:149473"/>
        <dbReference type="ChEBI" id="CHEBI:456216"/>
    </reaction>
</comment>
<keyword evidence="5 9" id="KW-0093">Biotin biosynthesis</keyword>
<gene>
    <name evidence="9" type="primary">bioD</name>
    <name evidence="10" type="ORF">BVG16_19525</name>
</gene>
<dbReference type="InterPro" id="IPR004472">
    <property type="entry name" value="DTB_synth_BioD"/>
</dbReference>
<dbReference type="PANTHER" id="PTHR43210">
    <property type="entry name" value="DETHIOBIOTIN SYNTHETASE"/>
    <property type="match status" value="1"/>
</dbReference>
<dbReference type="OrthoDB" id="9802097at2"/>
<dbReference type="Proteomes" id="UP000190188">
    <property type="component" value="Unassembled WGS sequence"/>
</dbReference>
<comment type="cofactor">
    <cofactor evidence="9">
        <name>Mg(2+)</name>
        <dbReference type="ChEBI" id="CHEBI:18420"/>
    </cofactor>
</comment>
<dbReference type="EC" id="6.3.3.3" evidence="9"/>
<dbReference type="RefSeq" id="WP_078500745.1">
    <property type="nucleotide sequence ID" value="NZ_MSZX01000008.1"/>
</dbReference>
<keyword evidence="11" id="KW-1185">Reference proteome</keyword>
<dbReference type="EMBL" id="MSZX01000008">
    <property type="protein sequence ID" value="OPA75540.1"/>
    <property type="molecule type" value="Genomic_DNA"/>
</dbReference>
<dbReference type="InterPro" id="IPR027417">
    <property type="entry name" value="P-loop_NTPase"/>
</dbReference>
<comment type="caution">
    <text evidence="9">Lacks conserved residue(s) required for the propagation of feature annotation.</text>
</comment>
<evidence type="ECO:0000256" key="6">
    <source>
        <dbReference type="ARBA" id="ARBA00022840"/>
    </source>
</evidence>
<keyword evidence="7 9" id="KW-0460">Magnesium</keyword>
<feature type="binding site" evidence="9">
    <location>
        <position position="56"/>
    </location>
    <ligand>
        <name>ATP</name>
        <dbReference type="ChEBI" id="CHEBI:30616"/>
    </ligand>
</feature>
<keyword evidence="2 9" id="KW-0436">Ligase</keyword>
<evidence type="ECO:0000256" key="2">
    <source>
        <dbReference type="ARBA" id="ARBA00022598"/>
    </source>
</evidence>
<proteinExistence type="inferred from homology"/>
<dbReference type="STRING" id="1324314.BVG16_19525"/>
<feature type="active site" evidence="9">
    <location>
        <position position="42"/>
    </location>
</feature>